<evidence type="ECO:0000313" key="2">
    <source>
        <dbReference type="EMBL" id="KAK3327646.1"/>
    </source>
</evidence>
<evidence type="ECO:0000256" key="1">
    <source>
        <dbReference type="SAM" id="MobiDB-lite"/>
    </source>
</evidence>
<sequence>MSSASQSSYHVAMSSSPSPPTNIGSYARIMHQHTKRQMEAASQSTRRRSSQGSNDSSTNQSASGPTERSLSQEACEDFAVRDIQVRKGVDKHIHF</sequence>
<reference evidence="2" key="1">
    <citation type="journal article" date="2023" name="Mol. Phylogenet. Evol.">
        <title>Genome-scale phylogeny and comparative genomics of the fungal order Sordariales.</title>
        <authorList>
            <person name="Hensen N."/>
            <person name="Bonometti L."/>
            <person name="Westerberg I."/>
            <person name="Brannstrom I.O."/>
            <person name="Guillou S."/>
            <person name="Cros-Aarteil S."/>
            <person name="Calhoun S."/>
            <person name="Haridas S."/>
            <person name="Kuo A."/>
            <person name="Mondo S."/>
            <person name="Pangilinan J."/>
            <person name="Riley R."/>
            <person name="LaButti K."/>
            <person name="Andreopoulos B."/>
            <person name="Lipzen A."/>
            <person name="Chen C."/>
            <person name="Yan M."/>
            <person name="Daum C."/>
            <person name="Ng V."/>
            <person name="Clum A."/>
            <person name="Steindorff A."/>
            <person name="Ohm R.A."/>
            <person name="Martin F."/>
            <person name="Silar P."/>
            <person name="Natvig D.O."/>
            <person name="Lalanne C."/>
            <person name="Gautier V."/>
            <person name="Ament-Velasquez S.L."/>
            <person name="Kruys A."/>
            <person name="Hutchinson M.I."/>
            <person name="Powell A.J."/>
            <person name="Barry K."/>
            <person name="Miller A.N."/>
            <person name="Grigoriev I.V."/>
            <person name="Debuchy R."/>
            <person name="Gladieux P."/>
            <person name="Hiltunen Thoren M."/>
            <person name="Johannesson H."/>
        </authorList>
    </citation>
    <scope>NUCLEOTIDE SEQUENCE</scope>
    <source>
        <strain evidence="2">SMH4131-1</strain>
    </source>
</reference>
<name>A0AAE0MCN2_9PEZI</name>
<reference evidence="2" key="2">
    <citation type="submission" date="2023-06" db="EMBL/GenBank/DDBJ databases">
        <authorList>
            <consortium name="Lawrence Berkeley National Laboratory"/>
            <person name="Haridas S."/>
            <person name="Hensen N."/>
            <person name="Bonometti L."/>
            <person name="Westerberg I."/>
            <person name="Brannstrom I.O."/>
            <person name="Guillou S."/>
            <person name="Cros-Aarteil S."/>
            <person name="Calhoun S."/>
            <person name="Kuo A."/>
            <person name="Mondo S."/>
            <person name="Pangilinan J."/>
            <person name="Riley R."/>
            <person name="Labutti K."/>
            <person name="Andreopoulos B."/>
            <person name="Lipzen A."/>
            <person name="Chen C."/>
            <person name="Yanf M."/>
            <person name="Daum C."/>
            <person name="Ng V."/>
            <person name="Clum A."/>
            <person name="Steindorff A."/>
            <person name="Ohm R."/>
            <person name="Martin F."/>
            <person name="Silar P."/>
            <person name="Natvig D."/>
            <person name="Lalanne C."/>
            <person name="Gautier V."/>
            <person name="Ament-Velasquez S.L."/>
            <person name="Kruys A."/>
            <person name="Hutchinson M.I."/>
            <person name="Powell A.J."/>
            <person name="Barry K."/>
            <person name="Miller A.N."/>
            <person name="Grigoriev I.V."/>
            <person name="Debuchy R."/>
            <person name="Gladieux P."/>
            <person name="Thoren M.H."/>
            <person name="Johannesson H."/>
        </authorList>
    </citation>
    <scope>NUCLEOTIDE SEQUENCE</scope>
    <source>
        <strain evidence="2">SMH4131-1</strain>
    </source>
</reference>
<accession>A0AAE0MCN2</accession>
<feature type="compositionally biased region" description="Polar residues" evidence="1">
    <location>
        <begin position="54"/>
        <end position="72"/>
    </location>
</feature>
<proteinExistence type="predicted"/>
<organism evidence="2 3">
    <name type="scientific">Cercophora scortea</name>
    <dbReference type="NCBI Taxonomy" id="314031"/>
    <lineage>
        <taxon>Eukaryota</taxon>
        <taxon>Fungi</taxon>
        <taxon>Dikarya</taxon>
        <taxon>Ascomycota</taxon>
        <taxon>Pezizomycotina</taxon>
        <taxon>Sordariomycetes</taxon>
        <taxon>Sordariomycetidae</taxon>
        <taxon>Sordariales</taxon>
        <taxon>Lasiosphaeriaceae</taxon>
        <taxon>Cercophora</taxon>
    </lineage>
</organism>
<gene>
    <name evidence="2" type="ORF">B0T19DRAFT_441607</name>
</gene>
<comment type="caution">
    <text evidence="2">The sequence shown here is derived from an EMBL/GenBank/DDBJ whole genome shotgun (WGS) entry which is preliminary data.</text>
</comment>
<feature type="compositionally biased region" description="Polar residues" evidence="1">
    <location>
        <begin position="1"/>
        <end position="24"/>
    </location>
</feature>
<dbReference type="Proteomes" id="UP001286456">
    <property type="component" value="Unassembled WGS sequence"/>
</dbReference>
<keyword evidence="3" id="KW-1185">Reference proteome</keyword>
<dbReference type="EMBL" id="JAUEPO010000003">
    <property type="protein sequence ID" value="KAK3327646.1"/>
    <property type="molecule type" value="Genomic_DNA"/>
</dbReference>
<dbReference type="AlphaFoldDB" id="A0AAE0MCN2"/>
<protein>
    <submittedName>
        <fullName evidence="2">Uncharacterized protein</fullName>
    </submittedName>
</protein>
<feature type="region of interest" description="Disordered" evidence="1">
    <location>
        <begin position="1"/>
        <end position="73"/>
    </location>
</feature>
<evidence type="ECO:0000313" key="3">
    <source>
        <dbReference type="Proteomes" id="UP001286456"/>
    </source>
</evidence>